<gene>
    <name evidence="1" type="ORF">RSA11_04475</name>
</gene>
<accession>A0AAW3MFP1</accession>
<sequence>MTKVKQTKVKQFKQLTDYLNAYGGRIVLIRGDLQLSLSGKYDVYNIKKGTHRELSYRDALNYYRMTGWTPFATTLEARETQTRRYAGKEQEVRVWRGLHRV</sequence>
<dbReference type="Proteomes" id="UP000072605">
    <property type="component" value="Unassembled WGS sequence"/>
</dbReference>
<evidence type="ECO:0000313" key="1">
    <source>
        <dbReference type="EMBL" id="KTR27920.1"/>
    </source>
</evidence>
<comment type="caution">
    <text evidence="1">The sequence shown here is derived from an EMBL/GenBank/DDBJ whole genome shotgun (WGS) entry which is preliminary data.</text>
</comment>
<dbReference type="EMBL" id="LDQV01000012">
    <property type="protein sequence ID" value="KTR27920.1"/>
    <property type="molecule type" value="Genomic_DNA"/>
</dbReference>
<name>A0AAW3MFP1_9BACL</name>
<dbReference type="RefSeq" id="WP_058713214.1">
    <property type="nucleotide sequence ID" value="NZ_LDQV01000012.1"/>
</dbReference>
<evidence type="ECO:0000313" key="2">
    <source>
        <dbReference type="Proteomes" id="UP000072605"/>
    </source>
</evidence>
<reference evidence="1 2" key="1">
    <citation type="journal article" date="2016" name="Front. Microbiol.">
        <title>Genomic Resource of Rice Seed Associated Bacteria.</title>
        <authorList>
            <person name="Midha S."/>
            <person name="Bansal K."/>
            <person name="Sharma S."/>
            <person name="Kumar N."/>
            <person name="Patil P.P."/>
            <person name="Chaudhry V."/>
            <person name="Patil P.B."/>
        </authorList>
    </citation>
    <scope>NUCLEOTIDE SEQUENCE [LARGE SCALE GENOMIC DNA]</scope>
    <source>
        <strain evidence="1 2">RSA11</strain>
    </source>
</reference>
<organism evidence="1 2">
    <name type="scientific">Exiguobacterium indicum</name>
    <dbReference type="NCBI Taxonomy" id="296995"/>
    <lineage>
        <taxon>Bacteria</taxon>
        <taxon>Bacillati</taxon>
        <taxon>Bacillota</taxon>
        <taxon>Bacilli</taxon>
        <taxon>Bacillales</taxon>
        <taxon>Bacillales Family XII. Incertae Sedis</taxon>
        <taxon>Exiguobacterium</taxon>
    </lineage>
</organism>
<dbReference type="AlphaFoldDB" id="A0AAW3MFP1"/>
<protein>
    <submittedName>
        <fullName evidence="1">Uncharacterized protein</fullName>
    </submittedName>
</protein>
<proteinExistence type="predicted"/>